<dbReference type="PANTHER" id="PTHR43434">
    <property type="entry name" value="PHOSPHOGLYCOLATE PHOSPHATASE"/>
    <property type="match status" value="1"/>
</dbReference>
<dbReference type="GO" id="GO:0050194">
    <property type="term" value="F:phosphonoacetaldehyde hydrolase activity"/>
    <property type="evidence" value="ECO:0007669"/>
    <property type="project" value="UniProtKB-UniRule"/>
</dbReference>
<feature type="binding site" evidence="2">
    <location>
        <position position="11"/>
    </location>
    <ligand>
        <name>Mg(2+)</name>
        <dbReference type="ChEBI" id="CHEBI:18420"/>
    </ligand>
</feature>
<dbReference type="GO" id="GO:0005829">
    <property type="term" value="C:cytosol"/>
    <property type="evidence" value="ECO:0007669"/>
    <property type="project" value="TreeGrafter"/>
</dbReference>
<keyword evidence="2 3" id="KW-0378">Hydrolase</keyword>
<dbReference type="HAMAP" id="MF_01375">
    <property type="entry name" value="PhnX"/>
    <property type="match status" value="1"/>
</dbReference>
<dbReference type="GO" id="GO:0000287">
    <property type="term" value="F:magnesium ion binding"/>
    <property type="evidence" value="ECO:0007669"/>
    <property type="project" value="UniProtKB-UniRule"/>
</dbReference>
<dbReference type="Gene3D" id="1.10.150.240">
    <property type="entry name" value="Putative phosphatase, domain 2"/>
    <property type="match status" value="1"/>
</dbReference>
<name>A0A0G9GQA2_LACPN</name>
<dbReference type="SFLD" id="SFLDG01129">
    <property type="entry name" value="C1.5:_HAD__Beta-PGM__Phosphata"/>
    <property type="match status" value="1"/>
</dbReference>
<evidence type="ECO:0000313" key="3">
    <source>
        <dbReference type="EMBL" id="KZU94147.1"/>
    </source>
</evidence>
<dbReference type="SFLD" id="SFLDS00003">
    <property type="entry name" value="Haloacid_Dehalogenase"/>
    <property type="match status" value="1"/>
</dbReference>
<comment type="cofactor">
    <cofactor evidence="2">
        <name>Mg(2+)</name>
        <dbReference type="ChEBI" id="CHEBI:18420"/>
    </cofactor>
    <text evidence="2">Binds 1 Mg(2+) ion per subunit.</text>
</comment>
<keyword evidence="2" id="KW-0460">Magnesium</keyword>
<dbReference type="Pfam" id="PF00702">
    <property type="entry name" value="Hydrolase"/>
    <property type="match status" value="1"/>
</dbReference>
<comment type="similarity">
    <text evidence="2">Belongs to the HAD-like hydrolase superfamily. PhnX family.</text>
</comment>
<organism evidence="3 4">
    <name type="scientific">Lactiplantibacillus plantarum</name>
    <name type="common">Lactobacillus plantarum</name>
    <dbReference type="NCBI Taxonomy" id="1590"/>
    <lineage>
        <taxon>Bacteria</taxon>
        <taxon>Bacillati</taxon>
        <taxon>Bacillota</taxon>
        <taxon>Bacilli</taxon>
        <taxon>Lactobacillales</taxon>
        <taxon>Lactobacillaceae</taxon>
        <taxon>Lactiplantibacillus</taxon>
    </lineage>
</organism>
<reference evidence="3 4" key="1">
    <citation type="submission" date="2016-03" db="EMBL/GenBank/DDBJ databases">
        <title>Comparative genomics of 54 Lactobacillus plantarum strains reveals genomic uncoupling from niche constraints.</title>
        <authorList>
            <person name="Martino M.E."/>
        </authorList>
    </citation>
    <scope>NUCLEOTIDE SEQUENCE [LARGE SCALE GENOMIC DNA]</scope>
    <source>
        <strain evidence="3 4">19.1</strain>
    </source>
</reference>
<dbReference type="SUPFAM" id="SSF56784">
    <property type="entry name" value="HAD-like"/>
    <property type="match status" value="1"/>
</dbReference>
<dbReference type="RefSeq" id="WP_003644905.1">
    <property type="nucleotide sequence ID" value="NZ_BIFE01000004.1"/>
</dbReference>
<comment type="subunit">
    <text evidence="2">Homodimer.</text>
</comment>
<dbReference type="PATRIC" id="fig|1590.142.peg.581"/>
<evidence type="ECO:0000256" key="2">
    <source>
        <dbReference type="HAMAP-Rule" id="MF_01375"/>
    </source>
</evidence>
<keyword evidence="1 2" id="KW-0704">Schiff base</keyword>
<comment type="function">
    <text evidence="2">Involved in phosphonate degradation.</text>
</comment>
<dbReference type="GO" id="GO:0008967">
    <property type="term" value="F:phosphoglycolate phosphatase activity"/>
    <property type="evidence" value="ECO:0007669"/>
    <property type="project" value="TreeGrafter"/>
</dbReference>
<feature type="active site" description="Schiff-base intermediate with substrate" evidence="2">
    <location>
        <position position="50"/>
    </location>
</feature>
<gene>
    <name evidence="2" type="primary">phnX</name>
    <name evidence="3" type="ORF">Lp19_2121</name>
</gene>
<feature type="binding site" evidence="2">
    <location>
        <position position="9"/>
    </location>
    <ligand>
        <name>Mg(2+)</name>
        <dbReference type="ChEBI" id="CHEBI:18420"/>
    </ligand>
</feature>
<sequence length="265" mass="28527">MTIKAVIFDWAGTTIDYGSRAPIVAFQKAFANVGIQISEAEIRQDMGLDKYTHIHKIMDLPAVQNDWQARFQVLPTEDDCNQIFSNFKAILLSSLTEFGQLKPGMSAVIDYLTAHNISYGTTTGYDAEMLALVLPIAAKQGYRPAVNITSEQTGGVGRPAPAMLALAAEQLTITDPTTVMKIGDSVNDILEGNNADAVSVGIIDGSNIMGLSELAFNALSPAEQAERRAHVTAAYQRAGADYILQSMAELPALLDQINQPVATDH</sequence>
<feature type="active site" description="Nucleophile" evidence="2">
    <location>
        <position position="9"/>
    </location>
</feature>
<comment type="catalytic activity">
    <reaction evidence="2">
        <text>phosphonoacetaldehyde + H2O = acetaldehyde + phosphate + H(+)</text>
        <dbReference type="Rhea" id="RHEA:18905"/>
        <dbReference type="ChEBI" id="CHEBI:15343"/>
        <dbReference type="ChEBI" id="CHEBI:15377"/>
        <dbReference type="ChEBI" id="CHEBI:15378"/>
        <dbReference type="ChEBI" id="CHEBI:43474"/>
        <dbReference type="ChEBI" id="CHEBI:58383"/>
        <dbReference type="EC" id="3.11.1.1"/>
    </reaction>
</comment>
<dbReference type="NCBIfam" id="TIGR01422">
    <property type="entry name" value="phosphonatase"/>
    <property type="match status" value="1"/>
</dbReference>
<protein>
    <recommendedName>
        <fullName evidence="2">Phosphonoacetaldehyde hydrolase</fullName>
        <shortName evidence="2">Phosphonatase</shortName>
        <ecNumber evidence="2">3.11.1.1</ecNumber>
    </recommendedName>
    <alternativeName>
        <fullName evidence="2">Phosphonoacetaldehyde phosphonohydrolase</fullName>
    </alternativeName>
</protein>
<keyword evidence="2" id="KW-0479">Metal-binding</keyword>
<dbReference type="InterPro" id="IPR050155">
    <property type="entry name" value="HAD-like_hydrolase_sf"/>
</dbReference>
<feature type="binding site" evidence="2">
    <location>
        <position position="184"/>
    </location>
    <ligand>
        <name>Mg(2+)</name>
        <dbReference type="ChEBI" id="CHEBI:18420"/>
    </ligand>
</feature>
<dbReference type="InterPro" id="IPR036412">
    <property type="entry name" value="HAD-like_sf"/>
</dbReference>
<evidence type="ECO:0000313" key="4">
    <source>
        <dbReference type="Proteomes" id="UP000076882"/>
    </source>
</evidence>
<dbReference type="GO" id="GO:0019700">
    <property type="term" value="P:organic phosphonate catabolic process"/>
    <property type="evidence" value="ECO:0007669"/>
    <property type="project" value="InterPro"/>
</dbReference>
<dbReference type="AlphaFoldDB" id="A0A0G9GQA2"/>
<dbReference type="KEGG" id="lpb:SH83_02820"/>
<comment type="caution">
    <text evidence="3">The sequence shown here is derived from an EMBL/GenBank/DDBJ whole genome shotgun (WGS) entry which is preliminary data.</text>
</comment>
<evidence type="ECO:0000256" key="1">
    <source>
        <dbReference type="ARBA" id="ARBA00023270"/>
    </source>
</evidence>
<dbReference type="GO" id="GO:0006281">
    <property type="term" value="P:DNA repair"/>
    <property type="evidence" value="ECO:0007669"/>
    <property type="project" value="TreeGrafter"/>
</dbReference>
<dbReference type="InterPro" id="IPR023214">
    <property type="entry name" value="HAD_sf"/>
</dbReference>
<dbReference type="PANTHER" id="PTHR43434:SF19">
    <property type="entry name" value="PHOSPHONOACETALDEHYDE HYDROLASE"/>
    <property type="match status" value="1"/>
</dbReference>
<dbReference type="EC" id="3.11.1.1" evidence="2"/>
<dbReference type="Gene3D" id="3.40.50.1000">
    <property type="entry name" value="HAD superfamily/HAD-like"/>
    <property type="match status" value="1"/>
</dbReference>
<dbReference type="EMBL" id="LUXM01000033">
    <property type="protein sequence ID" value="KZU94147.1"/>
    <property type="molecule type" value="Genomic_DNA"/>
</dbReference>
<accession>A0A0G9GQA2</accession>
<dbReference type="InterPro" id="IPR023198">
    <property type="entry name" value="PGP-like_dom2"/>
</dbReference>
<proteinExistence type="inferred from homology"/>
<dbReference type="InterPro" id="IPR006323">
    <property type="entry name" value="Phosphonoacetald_hydro"/>
</dbReference>
<dbReference type="Proteomes" id="UP000076882">
    <property type="component" value="Unassembled WGS sequence"/>
</dbReference>